<comment type="similarity">
    <text evidence="3 11">Belongs to the long-chain O-acyltransferase family.</text>
</comment>
<organism evidence="14 15">
    <name type="scientific">Longivirga aurantiaca</name>
    <dbReference type="NCBI Taxonomy" id="1837743"/>
    <lineage>
        <taxon>Bacteria</taxon>
        <taxon>Bacillati</taxon>
        <taxon>Actinomycetota</taxon>
        <taxon>Actinomycetes</taxon>
        <taxon>Sporichthyales</taxon>
        <taxon>Sporichthyaceae</taxon>
        <taxon>Longivirga</taxon>
    </lineage>
</organism>
<gene>
    <name evidence="14" type="ORF">ACFQGU_02030</name>
</gene>
<accession>A0ABW1SWJ6</accession>
<comment type="caution">
    <text evidence="14">The sequence shown here is derived from an EMBL/GenBank/DDBJ whole genome shotgun (WGS) entry which is preliminary data.</text>
</comment>
<keyword evidence="5 11" id="KW-0444">Lipid biosynthesis</keyword>
<feature type="domain" description="O-acyltransferase WSD1 C-terminal" evidence="13">
    <location>
        <begin position="305"/>
        <end position="446"/>
    </location>
</feature>
<dbReference type="PANTHER" id="PTHR31650:SF1">
    <property type="entry name" value="WAX ESTER SYNTHASE_DIACYLGLYCEROL ACYLTRANSFERASE 4-RELATED"/>
    <property type="match status" value="1"/>
</dbReference>
<dbReference type="RefSeq" id="WP_386763681.1">
    <property type="nucleotide sequence ID" value="NZ_JBHSTI010000002.1"/>
</dbReference>
<comment type="pathway">
    <text evidence="1 11">Glycerolipid metabolism; triacylglycerol biosynthesis.</text>
</comment>
<keyword evidence="15" id="KW-1185">Reference proteome</keyword>
<keyword evidence="9 11" id="KW-0012">Acyltransferase</keyword>
<dbReference type="InterPro" id="IPR023213">
    <property type="entry name" value="CAT-like_dom_sf"/>
</dbReference>
<sequence>MTGRRTVGAVDNIWLRMDRPANLMVIDSVMWLDEPLDLERFRAVVQRRIVDRFPVFSQRIAPDTLPLLAPQWEDDPEFDLDRHLFMAVLPEPAGEAELKAFVESVMHVPLDRAHPLWQIHIIEGYGGGAAVVSRFHHAIADGIALAQVLLSLTDEEPDGDLVDVSPEPPPNAGWTLSVPGLGTARNAINEASKLVRPSVVRDAFTLVSQTAHIADKLLLGSNPPGPLLGQPGLAKRAVWSRPHPIAQIKAIGRSSGATVNDVLVAAVTGALASYVLDEGGVPEDLTTMVPVNLRPIDKPLPRELGNKFALAMLPMPLAERSPRDRLTAAKQRMDRIKESPEALITFGLINAIGLTHPKVEDLLVDFFSSKAIGVTTNVMGPLQDRYLAGSRIAGVLGWVPGSGHQTVGVCIFSYNQTVRVGFKVDATVVPDADRLVDAFDAELDDLLAISTAAHRGA</sequence>
<feature type="domain" description="O-acyltransferase WSD1-like N-terminal" evidence="12">
    <location>
        <begin position="9"/>
        <end position="262"/>
    </location>
</feature>
<evidence type="ECO:0000256" key="9">
    <source>
        <dbReference type="ARBA" id="ARBA00023315"/>
    </source>
</evidence>
<dbReference type="InterPro" id="IPR009721">
    <property type="entry name" value="O-acyltransferase_WSD1_C"/>
</dbReference>
<evidence type="ECO:0000313" key="15">
    <source>
        <dbReference type="Proteomes" id="UP001596138"/>
    </source>
</evidence>
<evidence type="ECO:0000313" key="14">
    <source>
        <dbReference type="EMBL" id="MFC6236641.1"/>
    </source>
</evidence>
<evidence type="ECO:0000256" key="7">
    <source>
        <dbReference type="ARBA" id="ARBA00022798"/>
    </source>
</evidence>
<dbReference type="Gene3D" id="3.30.559.10">
    <property type="entry name" value="Chloramphenicol acetyltransferase-like domain"/>
    <property type="match status" value="1"/>
</dbReference>
<evidence type="ECO:0000256" key="4">
    <source>
        <dbReference type="ARBA" id="ARBA00013244"/>
    </source>
</evidence>
<evidence type="ECO:0000256" key="11">
    <source>
        <dbReference type="RuleBase" id="RU361241"/>
    </source>
</evidence>
<evidence type="ECO:0000256" key="1">
    <source>
        <dbReference type="ARBA" id="ARBA00004771"/>
    </source>
</evidence>
<keyword evidence="6 11" id="KW-0808">Transferase</keyword>
<dbReference type="EMBL" id="JBHSTI010000002">
    <property type="protein sequence ID" value="MFC6236641.1"/>
    <property type="molecule type" value="Genomic_DNA"/>
</dbReference>
<proteinExistence type="inferred from homology"/>
<dbReference type="EC" id="2.3.1.20" evidence="4 11"/>
<keyword evidence="7 11" id="KW-0319">Glycerol metabolism</keyword>
<evidence type="ECO:0000259" key="13">
    <source>
        <dbReference type="Pfam" id="PF06974"/>
    </source>
</evidence>
<name>A0ABW1SWJ6_9ACTN</name>
<keyword evidence="8 11" id="KW-0443">Lipid metabolism</keyword>
<comment type="pathway">
    <text evidence="2">Lipid metabolism.</text>
</comment>
<dbReference type="InterPro" id="IPR045034">
    <property type="entry name" value="O-acyltransferase_WSD1-like"/>
</dbReference>
<dbReference type="Pfam" id="PF03007">
    <property type="entry name" value="WS_DGAT_cat"/>
    <property type="match status" value="1"/>
</dbReference>
<dbReference type="NCBIfam" id="TIGR02946">
    <property type="entry name" value="acyl_WS_DGAT"/>
    <property type="match status" value="1"/>
</dbReference>
<dbReference type="Proteomes" id="UP001596138">
    <property type="component" value="Unassembled WGS sequence"/>
</dbReference>
<evidence type="ECO:0000256" key="8">
    <source>
        <dbReference type="ARBA" id="ARBA00023098"/>
    </source>
</evidence>
<comment type="catalytic activity">
    <reaction evidence="10 11">
        <text>an acyl-CoA + a 1,2-diacyl-sn-glycerol = a triacyl-sn-glycerol + CoA</text>
        <dbReference type="Rhea" id="RHEA:10868"/>
        <dbReference type="ChEBI" id="CHEBI:17815"/>
        <dbReference type="ChEBI" id="CHEBI:57287"/>
        <dbReference type="ChEBI" id="CHEBI:58342"/>
        <dbReference type="ChEBI" id="CHEBI:64615"/>
        <dbReference type="EC" id="2.3.1.20"/>
    </reaction>
</comment>
<dbReference type="InterPro" id="IPR014292">
    <property type="entry name" value="Acyl_transf_WS/DGAT"/>
</dbReference>
<evidence type="ECO:0000259" key="12">
    <source>
        <dbReference type="Pfam" id="PF03007"/>
    </source>
</evidence>
<dbReference type="SUPFAM" id="SSF52777">
    <property type="entry name" value="CoA-dependent acyltransferases"/>
    <property type="match status" value="2"/>
</dbReference>
<protein>
    <recommendedName>
        <fullName evidence="4 11">Diacylglycerol O-acyltransferase</fullName>
        <ecNumber evidence="4 11">2.3.1.20</ecNumber>
    </recommendedName>
</protein>
<dbReference type="InterPro" id="IPR004255">
    <property type="entry name" value="O-acyltransferase_WSD1_N"/>
</dbReference>
<dbReference type="Pfam" id="PF06974">
    <property type="entry name" value="WS_DGAT_C"/>
    <property type="match status" value="1"/>
</dbReference>
<evidence type="ECO:0000256" key="3">
    <source>
        <dbReference type="ARBA" id="ARBA00009587"/>
    </source>
</evidence>
<dbReference type="PANTHER" id="PTHR31650">
    <property type="entry name" value="O-ACYLTRANSFERASE (WSD1-LIKE) FAMILY PROTEIN"/>
    <property type="match status" value="1"/>
</dbReference>
<evidence type="ECO:0000256" key="10">
    <source>
        <dbReference type="ARBA" id="ARBA00048109"/>
    </source>
</evidence>
<evidence type="ECO:0000256" key="5">
    <source>
        <dbReference type="ARBA" id="ARBA00022516"/>
    </source>
</evidence>
<evidence type="ECO:0000256" key="6">
    <source>
        <dbReference type="ARBA" id="ARBA00022679"/>
    </source>
</evidence>
<evidence type="ECO:0000256" key="2">
    <source>
        <dbReference type="ARBA" id="ARBA00005189"/>
    </source>
</evidence>
<reference evidence="15" key="1">
    <citation type="journal article" date="2019" name="Int. J. Syst. Evol. Microbiol.">
        <title>The Global Catalogue of Microorganisms (GCM) 10K type strain sequencing project: providing services to taxonomists for standard genome sequencing and annotation.</title>
        <authorList>
            <consortium name="The Broad Institute Genomics Platform"/>
            <consortium name="The Broad Institute Genome Sequencing Center for Infectious Disease"/>
            <person name="Wu L."/>
            <person name="Ma J."/>
        </authorList>
    </citation>
    <scope>NUCLEOTIDE SEQUENCE [LARGE SCALE GENOMIC DNA]</scope>
    <source>
        <strain evidence="15">CGMCC 4.7317</strain>
    </source>
</reference>